<organism evidence="2 5">
    <name type="scientific">Arthrobacter bambusae</name>
    <dbReference type="NCBI Taxonomy" id="1338426"/>
    <lineage>
        <taxon>Bacteria</taxon>
        <taxon>Bacillati</taxon>
        <taxon>Actinomycetota</taxon>
        <taxon>Actinomycetes</taxon>
        <taxon>Micrococcales</taxon>
        <taxon>Micrococcaceae</taxon>
        <taxon>Arthrobacter</taxon>
    </lineage>
</organism>
<keyword evidence="4" id="KW-1185">Reference proteome</keyword>
<evidence type="ECO:0000313" key="5">
    <source>
        <dbReference type="Proteomes" id="UP001242995"/>
    </source>
</evidence>
<protein>
    <submittedName>
        <fullName evidence="2">Uncharacterized protein</fullName>
    </submittedName>
</protein>
<evidence type="ECO:0000313" key="3">
    <source>
        <dbReference type="EMBL" id="MDQ0180775.1"/>
    </source>
</evidence>
<evidence type="ECO:0000313" key="2">
    <source>
        <dbReference type="EMBL" id="MDP9904796.1"/>
    </source>
</evidence>
<evidence type="ECO:0000256" key="1">
    <source>
        <dbReference type="SAM" id="MobiDB-lite"/>
    </source>
</evidence>
<dbReference type="EMBL" id="JAUSRG010000003">
    <property type="protein sequence ID" value="MDP9904796.1"/>
    <property type="molecule type" value="Genomic_DNA"/>
</dbReference>
<dbReference type="AlphaFoldDB" id="A0AAW8D7B0"/>
<accession>A0AAW8D7B0</accession>
<name>A0AAW8D7B0_9MICC</name>
<comment type="caution">
    <text evidence="2">The sequence shown here is derived from an EMBL/GenBank/DDBJ whole genome shotgun (WGS) entry which is preliminary data.</text>
</comment>
<reference evidence="2 4" key="1">
    <citation type="submission" date="2023-07" db="EMBL/GenBank/DDBJ databases">
        <title>Sorghum-associated microbial communities from plants grown in Nebraska, USA.</title>
        <authorList>
            <person name="Schachtman D."/>
        </authorList>
    </citation>
    <scope>NUCLEOTIDE SEQUENCE</scope>
    <source>
        <strain evidence="2">DS1006</strain>
        <strain evidence="3 4">DS1016</strain>
    </source>
</reference>
<feature type="region of interest" description="Disordered" evidence="1">
    <location>
        <begin position="17"/>
        <end position="36"/>
    </location>
</feature>
<sequence length="36" mass="3790">MILPKFNAAAVQAAPALLEPDTSEDKEPSLPVLAEL</sequence>
<dbReference type="Proteomes" id="UP001230951">
    <property type="component" value="Unassembled WGS sequence"/>
</dbReference>
<proteinExistence type="predicted"/>
<dbReference type="EMBL" id="JAUSTF010000004">
    <property type="protein sequence ID" value="MDQ0180775.1"/>
    <property type="molecule type" value="Genomic_DNA"/>
</dbReference>
<gene>
    <name evidence="2" type="ORF">J2S90_001751</name>
    <name evidence="3" type="ORF">J2S93_002202</name>
</gene>
<dbReference type="Proteomes" id="UP001242995">
    <property type="component" value="Unassembled WGS sequence"/>
</dbReference>
<evidence type="ECO:0000313" key="4">
    <source>
        <dbReference type="Proteomes" id="UP001230951"/>
    </source>
</evidence>